<comment type="caution">
    <text evidence="6">The sequence shown here is derived from an EMBL/GenBank/DDBJ whole genome shotgun (WGS) entry which is preliminary data.</text>
</comment>
<dbReference type="InterPro" id="IPR014001">
    <property type="entry name" value="Helicase_ATP-bd"/>
</dbReference>
<organism evidence="6">
    <name type="scientific">marine sediment metagenome</name>
    <dbReference type="NCBI Taxonomy" id="412755"/>
    <lineage>
        <taxon>unclassified sequences</taxon>
        <taxon>metagenomes</taxon>
        <taxon>ecological metagenomes</taxon>
    </lineage>
</organism>
<keyword evidence="2" id="KW-0378">Hydrolase</keyword>
<dbReference type="InterPro" id="IPR050474">
    <property type="entry name" value="Hel308_SKI2-like"/>
</dbReference>
<dbReference type="InterPro" id="IPR011545">
    <property type="entry name" value="DEAD/DEAH_box_helicase_dom"/>
</dbReference>
<dbReference type="GO" id="GO:0016787">
    <property type="term" value="F:hydrolase activity"/>
    <property type="evidence" value="ECO:0007669"/>
    <property type="project" value="UniProtKB-KW"/>
</dbReference>
<evidence type="ECO:0000256" key="1">
    <source>
        <dbReference type="ARBA" id="ARBA00022741"/>
    </source>
</evidence>
<protein>
    <recommendedName>
        <fullName evidence="5">Helicase ATP-binding domain-containing protein</fullName>
    </recommendedName>
</protein>
<reference evidence="6" key="1">
    <citation type="journal article" date="2015" name="Nature">
        <title>Complex archaea that bridge the gap between prokaryotes and eukaryotes.</title>
        <authorList>
            <person name="Spang A."/>
            <person name="Saw J.H."/>
            <person name="Jorgensen S.L."/>
            <person name="Zaremba-Niedzwiedzka K."/>
            <person name="Martijn J."/>
            <person name="Lind A.E."/>
            <person name="van Eijk R."/>
            <person name="Schleper C."/>
            <person name="Guy L."/>
            <person name="Ettema T.J."/>
        </authorList>
    </citation>
    <scope>NUCLEOTIDE SEQUENCE</scope>
</reference>
<keyword evidence="3" id="KW-0347">Helicase</keyword>
<evidence type="ECO:0000313" key="6">
    <source>
        <dbReference type="EMBL" id="KKL64594.1"/>
    </source>
</evidence>
<dbReference type="PANTHER" id="PTHR47961:SF10">
    <property type="entry name" value="ATP-DEPENDENT DNA HELICASE HEL308"/>
    <property type="match status" value="1"/>
</dbReference>
<evidence type="ECO:0000256" key="2">
    <source>
        <dbReference type="ARBA" id="ARBA00022801"/>
    </source>
</evidence>
<name>A0A0F9DS58_9ZZZZ</name>
<evidence type="ECO:0000256" key="3">
    <source>
        <dbReference type="ARBA" id="ARBA00022806"/>
    </source>
</evidence>
<dbReference type="GO" id="GO:0005524">
    <property type="term" value="F:ATP binding"/>
    <property type="evidence" value="ECO:0007669"/>
    <property type="project" value="UniProtKB-KW"/>
</dbReference>
<feature type="domain" description="Helicase ATP-binding" evidence="5">
    <location>
        <begin position="35"/>
        <end position="215"/>
    </location>
</feature>
<dbReference type="GO" id="GO:0004386">
    <property type="term" value="F:helicase activity"/>
    <property type="evidence" value="ECO:0007669"/>
    <property type="project" value="UniProtKB-KW"/>
</dbReference>
<accession>A0A0F9DS58</accession>
<gene>
    <name evidence="6" type="ORF">LCGC14_2163440</name>
</gene>
<dbReference type="SMART" id="SM00487">
    <property type="entry name" value="DEXDc"/>
    <property type="match status" value="1"/>
</dbReference>
<dbReference type="GO" id="GO:0003676">
    <property type="term" value="F:nucleic acid binding"/>
    <property type="evidence" value="ECO:0007669"/>
    <property type="project" value="InterPro"/>
</dbReference>
<keyword evidence="4" id="KW-0067">ATP-binding</keyword>
<dbReference type="Pfam" id="PF00270">
    <property type="entry name" value="DEAD"/>
    <property type="match status" value="1"/>
</dbReference>
<dbReference type="CDD" id="cd17921">
    <property type="entry name" value="DEXHc_Ski2"/>
    <property type="match status" value="1"/>
</dbReference>
<dbReference type="EMBL" id="LAZR01027794">
    <property type="protein sequence ID" value="KKL64594.1"/>
    <property type="molecule type" value="Genomic_DNA"/>
</dbReference>
<proteinExistence type="predicted"/>
<dbReference type="InterPro" id="IPR027417">
    <property type="entry name" value="P-loop_NTPase"/>
</dbReference>
<dbReference type="Gene3D" id="3.40.50.300">
    <property type="entry name" value="P-loop containing nucleotide triphosphate hydrolases"/>
    <property type="match status" value="1"/>
</dbReference>
<dbReference type="AlphaFoldDB" id="A0A0F9DS58"/>
<dbReference type="SUPFAM" id="SSF52540">
    <property type="entry name" value="P-loop containing nucleoside triphosphate hydrolases"/>
    <property type="match status" value="1"/>
</dbReference>
<dbReference type="PANTHER" id="PTHR47961">
    <property type="entry name" value="DNA POLYMERASE THETA, PUTATIVE (AFU_ORTHOLOGUE AFUA_1G05260)-RELATED"/>
    <property type="match status" value="1"/>
</dbReference>
<evidence type="ECO:0000256" key="4">
    <source>
        <dbReference type="ARBA" id="ARBA00022840"/>
    </source>
</evidence>
<dbReference type="PROSITE" id="PS51192">
    <property type="entry name" value="HELICASE_ATP_BIND_1"/>
    <property type="match status" value="1"/>
</dbReference>
<keyword evidence="1" id="KW-0547">Nucleotide-binding</keyword>
<sequence length="315" mass="36670">MKRDSILKESDYRDILVTCENPIYELWPPQYEAIKNGLLEKPSFCLSLETSAGKTFLAELKIARTLAENPECLVFYVAPYNALAKQVQRELQKRLRVEPLRYNIKVLTGSYEIPDKQLDGVQDENIIITTPEKLDGLLRAQKENEEIQTLFDRLALVVFDECHIVSSGKRGITYELLIARLKTAFPTVRFLALSAVFSNIETMAEWICNDEEACYQSDWRPTRLHEVVWRKNEKGPVYDNEWVIEEYTRTEKPHEDALRMAMDLQKSYDNVLIMTGTKLHAENLARKIYERLQLNEGDKTKLTPKEVTRLYQTSR</sequence>
<evidence type="ECO:0000259" key="5">
    <source>
        <dbReference type="PROSITE" id="PS51192"/>
    </source>
</evidence>
<feature type="non-terminal residue" evidence="6">
    <location>
        <position position="315"/>
    </location>
</feature>